<keyword evidence="2" id="KW-1185">Reference proteome</keyword>
<evidence type="ECO:0000313" key="1">
    <source>
        <dbReference type="EMBL" id="PLN79974.1"/>
    </source>
</evidence>
<dbReference type="AlphaFoldDB" id="A0A2J5HRP6"/>
<protein>
    <submittedName>
        <fullName evidence="1">Uncharacterized protein</fullName>
    </submittedName>
</protein>
<name>A0A2J5HRP6_9EURO</name>
<gene>
    <name evidence="1" type="ORF">BDW42DRAFT_171920</name>
</gene>
<sequence>MTGAVLGTSGAFYKTNMGTPANKVDSLNSVSGFVSETMRVWKNIESTYLQTIFSGEDEQLNALFRMIRGGAMNGAINGLHLDNIKKDIEKILYSQMIPFGWQVSPTAARPFIWRSQYDCDENTKDIQFDLDTQSYQFFTNEVAVKTYVCYKGKATYLLNAMDPDDKNGKNPQLLPGGDHTNLDGTKWGGITVADIVESSVEGWISNGNKNGWARPDVNNIASSFGEHTYSIRTPGFFDIPVCESEKDITTNMYKGDPSAPFWPCNPPENHNKAGTNIKIDKGCMIVNNSKICHSTGGYNVKNTEKANSTAVIYAGFDGNDRMHAKVQPPCKIEAQWPKEWPDLHFTEDNCLVDETGGDWLKECCAGRPANPDFVENPYSG</sequence>
<accession>A0A2J5HRP6</accession>
<dbReference type="Proteomes" id="UP000235023">
    <property type="component" value="Unassembled WGS sequence"/>
</dbReference>
<dbReference type="OrthoDB" id="3257981at2759"/>
<reference evidence="2" key="1">
    <citation type="submission" date="2017-12" db="EMBL/GenBank/DDBJ databases">
        <authorList>
            <consortium name="DOE Joint Genome Institute"/>
            <person name="Mondo S.J."/>
            <person name="Kjaerbolling I."/>
            <person name="Vesth T.C."/>
            <person name="Frisvad J.C."/>
            <person name="Nybo J.L."/>
            <person name="Theobald S."/>
            <person name="Kuo A."/>
            <person name="Bowyer P."/>
            <person name="Matsuda Y."/>
            <person name="Lyhne E.K."/>
            <person name="Kogle M.E."/>
            <person name="Clum A."/>
            <person name="Lipzen A."/>
            <person name="Salamov A."/>
            <person name="Ngan C.Y."/>
            <person name="Daum C."/>
            <person name="Chiniquy J."/>
            <person name="Barry K."/>
            <person name="LaButti K."/>
            <person name="Haridas S."/>
            <person name="Simmons B.A."/>
            <person name="Magnuson J.K."/>
            <person name="Mortensen U.H."/>
            <person name="Larsen T.O."/>
            <person name="Grigoriev I.V."/>
            <person name="Baker S.E."/>
            <person name="Andersen M.R."/>
            <person name="Nordberg H.P."/>
            <person name="Cantor M.N."/>
            <person name="Hua S.X."/>
        </authorList>
    </citation>
    <scope>NUCLEOTIDE SEQUENCE [LARGE SCALE GENOMIC DNA]</scope>
    <source>
        <strain evidence="2">IBT 19404</strain>
    </source>
</reference>
<organism evidence="1 2">
    <name type="scientific">Aspergillus taichungensis</name>
    <dbReference type="NCBI Taxonomy" id="482145"/>
    <lineage>
        <taxon>Eukaryota</taxon>
        <taxon>Fungi</taxon>
        <taxon>Dikarya</taxon>
        <taxon>Ascomycota</taxon>
        <taxon>Pezizomycotina</taxon>
        <taxon>Eurotiomycetes</taxon>
        <taxon>Eurotiomycetidae</taxon>
        <taxon>Eurotiales</taxon>
        <taxon>Aspergillaceae</taxon>
        <taxon>Aspergillus</taxon>
        <taxon>Aspergillus subgen. Circumdati</taxon>
    </lineage>
</organism>
<dbReference type="EMBL" id="KZ559553">
    <property type="protein sequence ID" value="PLN79974.1"/>
    <property type="molecule type" value="Genomic_DNA"/>
</dbReference>
<proteinExistence type="predicted"/>
<evidence type="ECO:0000313" key="2">
    <source>
        <dbReference type="Proteomes" id="UP000235023"/>
    </source>
</evidence>